<dbReference type="GO" id="GO:0010468">
    <property type="term" value="P:regulation of gene expression"/>
    <property type="evidence" value="ECO:0007669"/>
    <property type="project" value="TreeGrafter"/>
</dbReference>
<dbReference type="SUPFAM" id="SSF51197">
    <property type="entry name" value="Clavaminate synthase-like"/>
    <property type="match status" value="1"/>
</dbReference>
<dbReference type="PROSITE" id="PS51184">
    <property type="entry name" value="JMJC"/>
    <property type="match status" value="1"/>
</dbReference>
<protein>
    <submittedName>
        <fullName evidence="5">JmjC-domain-containing protein</fullName>
    </submittedName>
</protein>
<evidence type="ECO:0000256" key="3">
    <source>
        <dbReference type="SAM" id="MobiDB-lite"/>
    </source>
</evidence>
<dbReference type="RefSeq" id="XP_005648822.1">
    <property type="nucleotide sequence ID" value="XM_005648765.1"/>
</dbReference>
<dbReference type="GO" id="GO:0000785">
    <property type="term" value="C:chromatin"/>
    <property type="evidence" value="ECO:0007669"/>
    <property type="project" value="TreeGrafter"/>
</dbReference>
<dbReference type="AlphaFoldDB" id="I0Z0V9"/>
<evidence type="ECO:0000256" key="1">
    <source>
        <dbReference type="ARBA" id="ARBA00022723"/>
    </source>
</evidence>
<dbReference type="GO" id="GO:0005634">
    <property type="term" value="C:nucleus"/>
    <property type="evidence" value="ECO:0007669"/>
    <property type="project" value="TreeGrafter"/>
</dbReference>
<feature type="compositionally biased region" description="Polar residues" evidence="3">
    <location>
        <begin position="541"/>
        <end position="562"/>
    </location>
</feature>
<gene>
    <name evidence="5" type="ORF">COCSUDRAFT_65827</name>
</gene>
<dbReference type="OrthoDB" id="1678912at2759"/>
<evidence type="ECO:0000313" key="5">
    <source>
        <dbReference type="EMBL" id="EIE24278.1"/>
    </source>
</evidence>
<dbReference type="Pfam" id="PF02373">
    <property type="entry name" value="JmjC"/>
    <property type="match status" value="1"/>
</dbReference>
<dbReference type="eggNOG" id="KOG1246">
    <property type="taxonomic scope" value="Eukaryota"/>
</dbReference>
<feature type="region of interest" description="Disordered" evidence="3">
    <location>
        <begin position="574"/>
        <end position="682"/>
    </location>
</feature>
<reference evidence="5 6" key="1">
    <citation type="journal article" date="2012" name="Genome Biol.">
        <title>The genome of the polar eukaryotic microalga coccomyxa subellipsoidea reveals traits of cold adaptation.</title>
        <authorList>
            <person name="Blanc G."/>
            <person name="Agarkova I."/>
            <person name="Grimwood J."/>
            <person name="Kuo A."/>
            <person name="Brueggeman A."/>
            <person name="Dunigan D."/>
            <person name="Gurnon J."/>
            <person name="Ladunga I."/>
            <person name="Lindquist E."/>
            <person name="Lucas S."/>
            <person name="Pangilinan J."/>
            <person name="Proschold T."/>
            <person name="Salamov A."/>
            <person name="Schmutz J."/>
            <person name="Weeks D."/>
            <person name="Yamada T."/>
            <person name="Claverie J.M."/>
            <person name="Grigoriev I."/>
            <person name="Van Etten J."/>
            <person name="Lomsadze A."/>
            <person name="Borodovsky M."/>
        </authorList>
    </citation>
    <scope>NUCLEOTIDE SEQUENCE [LARGE SCALE GENOMIC DNA]</scope>
    <source>
        <strain evidence="5 6">C-169</strain>
    </source>
</reference>
<keyword evidence="1" id="KW-0479">Metal-binding</keyword>
<sequence length="919" mass="99288">MDEGKFTQGETLYTLQQYSKLADDFQRKQLGASGTCPARTVENEYWRQRKVASDLTVEYGNDVEGTAFCSPSEGDPLGSTDWNLQLLPRLQNSTLRLLKGEVPGITTPMLYIGMLYATFAWHVEDHNLYSINYQHLGASKTWYGVPGIAADGFEKVVEEQVYARALQAEKLSGREACVAAHRAILGKTTMFSPQLLLSAGVRVCRAVQQPGEFIVTFPRAYHAGFSNGFCVGEAVNFAMHDWYQFGADCCLRYRRLAQPPILPHDELICEEALLLRDRLADEQGACCSADPAADVSLAGTFVTLLRQQNKQRRVMVVQRGLTQRPMATDVDDGLSCQDCVSCAHLCFLASVTCQVNKEPLCMECAMRENVMGPSNELFCHPELEKFEDCARWFEQQPLLKDSDWEGSLQNRGLTEGELHSGGWGHHNSRTVPAPNQAFLWEKLPSAVPAPGTAAPSEEKEVLACVATTEAVLVPDNASLPRVKVVFSPIGPYEGLGFLQPVLPQQPAWGAAPSDAGGSAASDSNISVDVVGVSTVRDPAGESSSADVSSGNKEHTPTSTLDSATALCTWPPVKGATLGDSTQPDAAPVQQDKQPCATGAHDGTGDRADDAAPAPKDPAMEDPALEDPVPAASPAKKAKAAAAASKTPKAAAAASRTPKAAAAASRTPKAETKEAPATGPRFFSGEGGPVVLVEDTMVTMGGKKMRRRVYSLEKDLTQRFLPTRELSKAADFLACPAEGARDTVFKQWRKATDKAAEAAAAGFTVPELPEKPRRYTCKRDPYIITTFLVGLDEVARIFYWVANPRQRCDLEKFCKGVWPERLQNRCAGMPELADSPTQEVTAQKKKAAGKVRKEAKLRGAVTKPVRETRAAKIRGVWSVEGCGAMALSPADLAKLGQHAKTGKPGKRASRFLAKQSCTLS</sequence>
<dbReference type="PANTHER" id="PTHR10694:SF33">
    <property type="entry name" value="LYSINE-SPECIFIC DEMETHYLASE 5"/>
    <property type="match status" value="1"/>
</dbReference>
<dbReference type="GO" id="GO:0141052">
    <property type="term" value="F:histone H3 demethylase activity"/>
    <property type="evidence" value="ECO:0007669"/>
    <property type="project" value="UniProtKB-ARBA"/>
</dbReference>
<feature type="region of interest" description="Disordered" evidence="3">
    <location>
        <begin position="536"/>
        <end position="562"/>
    </location>
</feature>
<organism evidence="5 6">
    <name type="scientific">Coccomyxa subellipsoidea (strain C-169)</name>
    <name type="common">Green microalga</name>
    <dbReference type="NCBI Taxonomy" id="574566"/>
    <lineage>
        <taxon>Eukaryota</taxon>
        <taxon>Viridiplantae</taxon>
        <taxon>Chlorophyta</taxon>
        <taxon>core chlorophytes</taxon>
        <taxon>Trebouxiophyceae</taxon>
        <taxon>Trebouxiophyceae incertae sedis</taxon>
        <taxon>Coccomyxaceae</taxon>
        <taxon>Coccomyxa</taxon>
        <taxon>Coccomyxa subellipsoidea</taxon>
    </lineage>
</organism>
<keyword evidence="6" id="KW-1185">Reference proteome</keyword>
<feature type="compositionally biased region" description="Low complexity" evidence="3">
    <location>
        <begin position="629"/>
        <end position="666"/>
    </location>
</feature>
<dbReference type="GO" id="GO:0046872">
    <property type="term" value="F:metal ion binding"/>
    <property type="evidence" value="ECO:0007669"/>
    <property type="project" value="UniProtKB-KW"/>
</dbReference>
<dbReference type="SMART" id="SM00558">
    <property type="entry name" value="JmjC"/>
    <property type="match status" value="1"/>
</dbReference>
<dbReference type="STRING" id="574566.I0Z0V9"/>
<evidence type="ECO:0000313" key="6">
    <source>
        <dbReference type="Proteomes" id="UP000007264"/>
    </source>
</evidence>
<dbReference type="EMBL" id="AGSI01000006">
    <property type="protein sequence ID" value="EIE24278.1"/>
    <property type="molecule type" value="Genomic_DNA"/>
</dbReference>
<proteinExistence type="predicted"/>
<dbReference type="KEGG" id="csl:COCSUDRAFT_65827"/>
<dbReference type="PANTHER" id="PTHR10694">
    <property type="entry name" value="LYSINE-SPECIFIC DEMETHYLASE"/>
    <property type="match status" value="1"/>
</dbReference>
<keyword evidence="2" id="KW-0408">Iron</keyword>
<name>I0Z0V9_COCSC</name>
<evidence type="ECO:0000259" key="4">
    <source>
        <dbReference type="PROSITE" id="PS51184"/>
    </source>
</evidence>
<comment type="caution">
    <text evidence="5">The sequence shown here is derived from an EMBL/GenBank/DDBJ whole genome shotgun (WGS) entry which is preliminary data.</text>
</comment>
<evidence type="ECO:0000256" key="2">
    <source>
        <dbReference type="ARBA" id="ARBA00023004"/>
    </source>
</evidence>
<dbReference type="Proteomes" id="UP000007264">
    <property type="component" value="Unassembled WGS sequence"/>
</dbReference>
<dbReference type="Gene3D" id="2.60.120.650">
    <property type="entry name" value="Cupin"/>
    <property type="match status" value="1"/>
</dbReference>
<dbReference type="GeneID" id="17042276"/>
<accession>I0Z0V9</accession>
<dbReference type="InterPro" id="IPR003347">
    <property type="entry name" value="JmjC_dom"/>
</dbReference>
<feature type="domain" description="JmjC" evidence="4">
    <location>
        <begin position="76"/>
        <end position="254"/>
    </location>
</feature>